<gene>
    <name evidence="1" type="ORF">A4H96_02675</name>
</gene>
<dbReference type="OrthoDB" id="8443178at2"/>
<dbReference type="Proteomes" id="UP000078302">
    <property type="component" value="Unassembled WGS sequence"/>
</dbReference>
<dbReference type="GeneID" id="89662223"/>
<accession>A0A179BNB1</accession>
<protein>
    <submittedName>
        <fullName evidence="1">Uncharacterized protein</fullName>
    </submittedName>
</protein>
<evidence type="ECO:0000313" key="2">
    <source>
        <dbReference type="Proteomes" id="UP000078302"/>
    </source>
</evidence>
<dbReference type="NCBIfam" id="NF038232">
    <property type="entry name" value="STM3845_fam"/>
    <property type="match status" value="1"/>
</dbReference>
<dbReference type="AlphaFoldDB" id="A0A179BNB1"/>
<dbReference type="EMBL" id="LVXZ01000024">
    <property type="protein sequence ID" value="OAP92879.1"/>
    <property type="molecule type" value="Genomic_DNA"/>
</dbReference>
<reference evidence="1 2" key="1">
    <citation type="submission" date="2016-04" db="EMBL/GenBank/DDBJ databases">
        <title>Acidithiobacillus ferrooxidans genome sequencing and assembly.</title>
        <authorList>
            <person name="Zhou Z."/>
        </authorList>
    </citation>
    <scope>NUCLEOTIDE SEQUENCE [LARGE SCALE GENOMIC DNA]</scope>
    <source>
        <strain evidence="1 2">BY0502</strain>
    </source>
</reference>
<evidence type="ECO:0000313" key="1">
    <source>
        <dbReference type="EMBL" id="OAP92879.1"/>
    </source>
</evidence>
<keyword evidence="2" id="KW-1185">Reference proteome</keyword>
<proteinExistence type="predicted"/>
<comment type="caution">
    <text evidence="1">The sequence shown here is derived from an EMBL/GenBank/DDBJ whole genome shotgun (WGS) entry which is preliminary data.</text>
</comment>
<name>A0A179BNB1_ACIFR</name>
<sequence length="306" mass="34835">MNSELVTALTEQLDPAGCEVINLPARIWVFGGPTEPSSEPAGSLRDCFWRRTLTSTFNRPWAEHLARPEDFEDWWAFSGYSDLLTFERDACFLARAIILFVESPGSLAELGCLASHDSILPQVLTVVQRQYCEQGARQSFLRLGPLNRVQSHGAECVIGTNQETELPDDDFDAIVETIDEWLKTNPQRTRFDPNKPAHIFLIAADLVDLMLISKQTEIDAVLKFYGVNLDEQILAQHLELLSFFKLIQKEVRGREIFWVRAPGSDAPWVDHKAKSGGRFFREKFKIYAEEYVNGKIRLKSVYGRLP</sequence>
<dbReference type="RefSeq" id="WP_064218161.1">
    <property type="nucleotide sequence ID" value="NZ_LVXZ01000024.1"/>
</dbReference>
<organism evidence="1 2">
    <name type="scientific">Acidithiobacillus ferrooxidans</name>
    <name type="common">Thiobacillus ferrooxidans</name>
    <dbReference type="NCBI Taxonomy" id="920"/>
    <lineage>
        <taxon>Bacteria</taxon>
        <taxon>Pseudomonadati</taxon>
        <taxon>Pseudomonadota</taxon>
        <taxon>Acidithiobacillia</taxon>
        <taxon>Acidithiobacillales</taxon>
        <taxon>Acidithiobacillaceae</taxon>
        <taxon>Acidithiobacillus</taxon>
    </lineage>
</organism>
<dbReference type="InterPro" id="IPR049725">
    <property type="entry name" value="STM3845-like"/>
</dbReference>